<dbReference type="GO" id="GO:0015808">
    <property type="term" value="P:L-alanine transport"/>
    <property type="evidence" value="ECO:0007669"/>
    <property type="project" value="TreeGrafter"/>
</dbReference>
<evidence type="ECO:0000259" key="4">
    <source>
        <dbReference type="PROSITE" id="PS50893"/>
    </source>
</evidence>
<dbReference type="Pfam" id="PF00005">
    <property type="entry name" value="ABC_tran"/>
    <property type="match status" value="1"/>
</dbReference>
<dbReference type="InterPro" id="IPR027417">
    <property type="entry name" value="P-loop_NTPase"/>
</dbReference>
<dbReference type="GO" id="GO:0015188">
    <property type="term" value="F:L-isoleucine transmembrane transporter activity"/>
    <property type="evidence" value="ECO:0007669"/>
    <property type="project" value="TreeGrafter"/>
</dbReference>
<keyword evidence="2" id="KW-0547">Nucleotide-binding</keyword>
<dbReference type="SMART" id="SM00382">
    <property type="entry name" value="AAA"/>
    <property type="match status" value="1"/>
</dbReference>
<dbReference type="Gene3D" id="3.40.50.300">
    <property type="entry name" value="P-loop containing nucleotide triphosphate hydrolases"/>
    <property type="match status" value="1"/>
</dbReference>
<protein>
    <recommendedName>
        <fullName evidence="4">ABC transporter domain-containing protein</fullName>
    </recommendedName>
</protein>
<dbReference type="GO" id="GO:0005304">
    <property type="term" value="F:L-valine transmembrane transporter activity"/>
    <property type="evidence" value="ECO:0007669"/>
    <property type="project" value="TreeGrafter"/>
</dbReference>
<evidence type="ECO:0000313" key="5">
    <source>
        <dbReference type="EMBL" id="SVD88006.1"/>
    </source>
</evidence>
<dbReference type="GO" id="GO:0015192">
    <property type="term" value="F:L-phenylalanine transmembrane transporter activity"/>
    <property type="evidence" value="ECO:0007669"/>
    <property type="project" value="TreeGrafter"/>
</dbReference>
<dbReference type="InterPro" id="IPR003439">
    <property type="entry name" value="ABC_transporter-like_ATP-bd"/>
</dbReference>
<dbReference type="AlphaFoldDB" id="A0A382YXJ7"/>
<dbReference type="InterPro" id="IPR051120">
    <property type="entry name" value="ABC_AA/LPS_Transport"/>
</dbReference>
<dbReference type="GO" id="GO:0042941">
    <property type="term" value="P:D-alanine transmembrane transport"/>
    <property type="evidence" value="ECO:0007669"/>
    <property type="project" value="TreeGrafter"/>
</dbReference>
<organism evidence="5">
    <name type="scientific">marine metagenome</name>
    <dbReference type="NCBI Taxonomy" id="408172"/>
    <lineage>
        <taxon>unclassified sequences</taxon>
        <taxon>metagenomes</taxon>
        <taxon>ecological metagenomes</taxon>
    </lineage>
</organism>
<reference evidence="5" key="1">
    <citation type="submission" date="2018-05" db="EMBL/GenBank/DDBJ databases">
        <authorList>
            <person name="Lanie J.A."/>
            <person name="Ng W.-L."/>
            <person name="Kazmierczak K.M."/>
            <person name="Andrzejewski T.M."/>
            <person name="Davidsen T.M."/>
            <person name="Wayne K.J."/>
            <person name="Tettelin H."/>
            <person name="Glass J.I."/>
            <person name="Rusch D."/>
            <person name="Podicherti R."/>
            <person name="Tsui H.-C.T."/>
            <person name="Winkler M.E."/>
        </authorList>
    </citation>
    <scope>NUCLEOTIDE SEQUENCE</scope>
</reference>
<evidence type="ECO:0000256" key="1">
    <source>
        <dbReference type="ARBA" id="ARBA00022448"/>
    </source>
</evidence>
<feature type="non-terminal residue" evidence="5">
    <location>
        <position position="205"/>
    </location>
</feature>
<sequence>MLEVKTLSKHFGGVKAVDGLDLRVERGEIFGLIGPNGSGKSTLVNVICGVLQPTSGEILFEGRSVDGQAPSARLRTGIARTFQNIRLFGGLTVWQNLWVARNSTEDIKSQSIVSRWIGTSTRLKREIEVMLEFSDLADKADVLASNLAFGEQRRLELARAIAAKPRLLLLDEPAAGMNQAEVGELEKRLRSLRKQGMTIILVEHV</sequence>
<dbReference type="GO" id="GO:0016887">
    <property type="term" value="F:ATP hydrolysis activity"/>
    <property type="evidence" value="ECO:0007669"/>
    <property type="project" value="InterPro"/>
</dbReference>
<dbReference type="InterPro" id="IPR017871">
    <property type="entry name" value="ABC_transporter-like_CS"/>
</dbReference>
<accession>A0A382YXJ7</accession>
<dbReference type="PROSITE" id="PS50893">
    <property type="entry name" value="ABC_TRANSPORTER_2"/>
    <property type="match status" value="1"/>
</dbReference>
<keyword evidence="1" id="KW-0813">Transport</keyword>
<dbReference type="GO" id="GO:1903805">
    <property type="term" value="P:L-valine import across plasma membrane"/>
    <property type="evidence" value="ECO:0007669"/>
    <property type="project" value="TreeGrafter"/>
</dbReference>
<dbReference type="SUPFAM" id="SSF52540">
    <property type="entry name" value="P-loop containing nucleoside triphosphate hydrolases"/>
    <property type="match status" value="1"/>
</dbReference>
<dbReference type="PANTHER" id="PTHR45772">
    <property type="entry name" value="CONSERVED COMPONENT OF ABC TRANSPORTER FOR NATURAL AMINO ACIDS-RELATED"/>
    <property type="match status" value="1"/>
</dbReference>
<dbReference type="GO" id="GO:0005886">
    <property type="term" value="C:plasma membrane"/>
    <property type="evidence" value="ECO:0007669"/>
    <property type="project" value="TreeGrafter"/>
</dbReference>
<dbReference type="GO" id="GO:0005524">
    <property type="term" value="F:ATP binding"/>
    <property type="evidence" value="ECO:0007669"/>
    <property type="project" value="UniProtKB-KW"/>
</dbReference>
<feature type="domain" description="ABC transporter" evidence="4">
    <location>
        <begin position="2"/>
        <end position="205"/>
    </location>
</feature>
<dbReference type="CDD" id="cd03219">
    <property type="entry name" value="ABC_Mj1267_LivG_branched"/>
    <property type="match status" value="1"/>
</dbReference>
<dbReference type="InterPro" id="IPR003593">
    <property type="entry name" value="AAA+_ATPase"/>
</dbReference>
<gene>
    <name evidence="5" type="ORF">METZ01_LOCUS440860</name>
</gene>
<evidence type="ECO:0000256" key="2">
    <source>
        <dbReference type="ARBA" id="ARBA00022741"/>
    </source>
</evidence>
<keyword evidence="3" id="KW-0067">ATP-binding</keyword>
<dbReference type="EMBL" id="UINC01179361">
    <property type="protein sequence ID" value="SVD88006.1"/>
    <property type="molecule type" value="Genomic_DNA"/>
</dbReference>
<dbReference type="GO" id="GO:1903806">
    <property type="term" value="P:L-isoleucine import across plasma membrane"/>
    <property type="evidence" value="ECO:0007669"/>
    <property type="project" value="TreeGrafter"/>
</dbReference>
<dbReference type="PANTHER" id="PTHR45772:SF7">
    <property type="entry name" value="AMINO ACID ABC TRANSPORTER ATP-BINDING PROTEIN"/>
    <property type="match status" value="1"/>
</dbReference>
<proteinExistence type="predicted"/>
<dbReference type="PROSITE" id="PS00211">
    <property type="entry name" value="ABC_TRANSPORTER_1"/>
    <property type="match status" value="1"/>
</dbReference>
<name>A0A382YXJ7_9ZZZZ</name>
<evidence type="ECO:0000256" key="3">
    <source>
        <dbReference type="ARBA" id="ARBA00022840"/>
    </source>
</evidence>